<dbReference type="InterPro" id="IPR024181">
    <property type="entry name" value="Chemotax_regulator_CheV"/>
</dbReference>
<dbReference type="InterPro" id="IPR036061">
    <property type="entry name" value="CheW-like_dom_sf"/>
</dbReference>
<dbReference type="GO" id="GO:0006935">
    <property type="term" value="P:chemotaxis"/>
    <property type="evidence" value="ECO:0007669"/>
    <property type="project" value="InterPro"/>
</dbReference>
<dbReference type="PIRSF" id="PIRSF002867">
    <property type="entry name" value="CheV"/>
    <property type="match status" value="1"/>
</dbReference>
<dbReference type="PROSITE" id="PS50110">
    <property type="entry name" value="RESPONSE_REGULATORY"/>
    <property type="match status" value="1"/>
</dbReference>
<dbReference type="Pfam" id="PF01584">
    <property type="entry name" value="CheW"/>
    <property type="match status" value="1"/>
</dbReference>
<feature type="domain" description="Response regulatory" evidence="3">
    <location>
        <begin position="201"/>
        <end position="330"/>
    </location>
</feature>
<evidence type="ECO:0000313" key="5">
    <source>
        <dbReference type="EMBL" id="TDT86507.1"/>
    </source>
</evidence>
<feature type="domain" description="CheW-like" evidence="4">
    <location>
        <begin position="37"/>
        <end position="182"/>
    </location>
</feature>
<dbReference type="PANTHER" id="PTHR47233">
    <property type="entry name" value="CHEMOTAXIS PROTEIN CHEV"/>
    <property type="match status" value="1"/>
</dbReference>
<dbReference type="GO" id="GO:0000160">
    <property type="term" value="P:phosphorelay signal transduction system"/>
    <property type="evidence" value="ECO:0007669"/>
    <property type="project" value="InterPro"/>
</dbReference>
<gene>
    <name evidence="5" type="ORF">EDC59_11211</name>
</gene>
<dbReference type="SUPFAM" id="SSF52172">
    <property type="entry name" value="CheY-like"/>
    <property type="match status" value="1"/>
</dbReference>
<dbReference type="Gene3D" id="2.40.50.180">
    <property type="entry name" value="CheA-289, Domain 4"/>
    <property type="match status" value="1"/>
</dbReference>
<accession>A0AA94PRF3</accession>
<dbReference type="RefSeq" id="WP_133987404.1">
    <property type="nucleotide sequence ID" value="NZ_SOBK01000012.1"/>
</dbReference>
<dbReference type="SMART" id="SM00260">
    <property type="entry name" value="CheW"/>
    <property type="match status" value="1"/>
</dbReference>
<dbReference type="InterPro" id="IPR011006">
    <property type="entry name" value="CheY-like_superfamily"/>
</dbReference>
<evidence type="ECO:0000259" key="3">
    <source>
        <dbReference type="PROSITE" id="PS50110"/>
    </source>
</evidence>
<feature type="modified residue" description="4-aspartylphosphate" evidence="1">
    <location>
        <position position="263"/>
    </location>
</feature>
<comment type="caution">
    <text evidence="5">The sequence shown here is derived from an EMBL/GenBank/DDBJ whole genome shotgun (WGS) entry which is preliminary data.</text>
</comment>
<dbReference type="EMBL" id="SOBK01000012">
    <property type="protein sequence ID" value="TDT86507.1"/>
    <property type="molecule type" value="Genomic_DNA"/>
</dbReference>
<reference evidence="5 6" key="1">
    <citation type="submission" date="2019-03" db="EMBL/GenBank/DDBJ databases">
        <title>Genomic Encyclopedia of Type Strains, Phase IV (KMG-IV): sequencing the most valuable type-strain genomes for metagenomic binning, comparative biology and taxonomic classification.</title>
        <authorList>
            <person name="Goeker M."/>
        </authorList>
    </citation>
    <scope>NUCLEOTIDE SEQUENCE [LARGE SCALE GENOMIC DNA]</scope>
    <source>
        <strain evidence="5 6">DSM 101483</strain>
    </source>
</reference>
<keyword evidence="1" id="KW-0597">Phosphoprotein</keyword>
<dbReference type="Gene3D" id="2.30.30.40">
    <property type="entry name" value="SH3 Domains"/>
    <property type="match status" value="1"/>
</dbReference>
<feature type="compositionally biased region" description="Basic and acidic residues" evidence="2">
    <location>
        <begin position="38"/>
        <end position="48"/>
    </location>
</feature>
<dbReference type="PROSITE" id="PS50851">
    <property type="entry name" value="CHEW"/>
    <property type="match status" value="1"/>
</dbReference>
<evidence type="ECO:0000256" key="2">
    <source>
        <dbReference type="SAM" id="MobiDB-lite"/>
    </source>
</evidence>
<name>A0AA94PRF3_9BACT</name>
<dbReference type="SUPFAM" id="SSF50341">
    <property type="entry name" value="CheW-like"/>
    <property type="match status" value="1"/>
</dbReference>
<dbReference type="Gene3D" id="3.40.50.2300">
    <property type="match status" value="1"/>
</dbReference>
<evidence type="ECO:0000313" key="6">
    <source>
        <dbReference type="Proteomes" id="UP000295506"/>
    </source>
</evidence>
<proteinExistence type="predicted"/>
<organism evidence="5 6">
    <name type="scientific">Pseudodesulfovibrio indicus</name>
    <dbReference type="NCBI Taxonomy" id="1716143"/>
    <lineage>
        <taxon>Bacteria</taxon>
        <taxon>Pseudomonadati</taxon>
        <taxon>Thermodesulfobacteriota</taxon>
        <taxon>Desulfovibrionia</taxon>
        <taxon>Desulfovibrionales</taxon>
        <taxon>Desulfovibrionaceae</taxon>
    </lineage>
</organism>
<dbReference type="InterPro" id="IPR002545">
    <property type="entry name" value="CheW-lke_dom"/>
</dbReference>
<dbReference type="InterPro" id="IPR001789">
    <property type="entry name" value="Sig_transdc_resp-reg_receiver"/>
</dbReference>
<evidence type="ECO:0000256" key="1">
    <source>
        <dbReference type="PROSITE-ProRule" id="PRU00169"/>
    </source>
</evidence>
<dbReference type="Proteomes" id="UP000295506">
    <property type="component" value="Unassembled WGS sequence"/>
</dbReference>
<protein>
    <submittedName>
        <fullName evidence="5">Two-component system chemotaxis response regulator CheV</fullName>
    </submittedName>
</protein>
<feature type="region of interest" description="Disordered" evidence="2">
    <location>
        <begin position="28"/>
        <end position="52"/>
    </location>
</feature>
<dbReference type="Pfam" id="PF00072">
    <property type="entry name" value="Response_reg"/>
    <property type="match status" value="1"/>
</dbReference>
<dbReference type="PANTHER" id="PTHR47233:SF3">
    <property type="entry name" value="CHEMOTAXIS PROTEIN CHEV"/>
    <property type="match status" value="1"/>
</dbReference>
<evidence type="ECO:0000259" key="4">
    <source>
        <dbReference type="PROSITE" id="PS50851"/>
    </source>
</evidence>
<dbReference type="AlphaFoldDB" id="A0AA94PRF3"/>
<sequence length="338" mass="38654">MATESTDILLEAGTNELEIVEFYLEEQPKESDELDLNQEEHERKDGHKPSRKGYYGVNVAKVLEIIRMPKVTEMPEVSHPSVLGAFNLRSRIIPLLDLSLWLKKKRVENEPPKVIVTEFNQVTSAFMVSGVTRIHRISWEDVEAPNKYVSALSSESITGVVKFDDRIVFILDLERIVSELNPSMRLRFDDNVTFDGNAGYKALIADDSPLIREMIRDMLGQAGFQVEKTNNGRECWDRLLEIKKRAQEDNRPITEYVQVLVSDIEMPMMDGHHLCKRVKEDPVLRDLPVILFSSLITDKLRHRGETVGADDQVSKPEITYLARRAAALIEARKAEARR</sequence>
<dbReference type="SMART" id="SM00448">
    <property type="entry name" value="REC"/>
    <property type="match status" value="1"/>
</dbReference>